<name>A0A849VHA5_9GAMM</name>
<gene>
    <name evidence="5" type="ORF">HG263_11970</name>
</gene>
<dbReference type="EMBL" id="JABBPG010000004">
    <property type="protein sequence ID" value="NOU51244.1"/>
    <property type="molecule type" value="Genomic_DNA"/>
</dbReference>
<dbReference type="PANTHER" id="PTHR30036">
    <property type="entry name" value="D-XYLOSE-BINDING PERIPLASMIC PROTEIN"/>
    <property type="match status" value="1"/>
</dbReference>
<comment type="subcellular location">
    <subcellularLocation>
        <location evidence="1">Periplasm</location>
    </subcellularLocation>
</comment>
<dbReference type="Proteomes" id="UP000586305">
    <property type="component" value="Unassembled WGS sequence"/>
</dbReference>
<comment type="caution">
    <text evidence="5">The sequence shown here is derived from an EMBL/GenBank/DDBJ whole genome shotgun (WGS) entry which is preliminary data.</text>
</comment>
<evidence type="ECO:0000256" key="2">
    <source>
        <dbReference type="ARBA" id="ARBA00007639"/>
    </source>
</evidence>
<dbReference type="Gene3D" id="3.40.50.2300">
    <property type="match status" value="2"/>
</dbReference>
<dbReference type="InterPro" id="IPR025997">
    <property type="entry name" value="SBP_2_dom"/>
</dbReference>
<dbReference type="AlphaFoldDB" id="A0A849VHA5"/>
<evidence type="ECO:0000313" key="6">
    <source>
        <dbReference type="Proteomes" id="UP000586305"/>
    </source>
</evidence>
<evidence type="ECO:0000313" key="5">
    <source>
        <dbReference type="EMBL" id="NOU51244.1"/>
    </source>
</evidence>
<dbReference type="Pfam" id="PF13407">
    <property type="entry name" value="Peripla_BP_4"/>
    <property type="match status" value="1"/>
</dbReference>
<dbReference type="SUPFAM" id="SSF53822">
    <property type="entry name" value="Periplasmic binding protein-like I"/>
    <property type="match status" value="1"/>
</dbReference>
<dbReference type="InterPro" id="IPR050555">
    <property type="entry name" value="Bact_Solute-Bind_Prot2"/>
</dbReference>
<protein>
    <submittedName>
        <fullName evidence="5">Sugar ABC transporter substrate-binding protein</fullName>
    </submittedName>
</protein>
<dbReference type="RefSeq" id="WP_171626306.1">
    <property type="nucleotide sequence ID" value="NZ_JABBPG010000004.1"/>
</dbReference>
<feature type="chain" id="PRO_5033068546" evidence="3">
    <location>
        <begin position="21"/>
        <end position="326"/>
    </location>
</feature>
<reference evidence="5 6" key="1">
    <citation type="submission" date="2020-04" db="EMBL/GenBank/DDBJ databases">
        <title>Pseudoalteromonas caenipelagi sp. nov., isolated from a tidal flat.</title>
        <authorList>
            <person name="Park S."/>
            <person name="Yoon J.-H."/>
        </authorList>
    </citation>
    <scope>NUCLEOTIDE SEQUENCE [LARGE SCALE GENOMIC DNA]</scope>
    <source>
        <strain evidence="5 6">JBTF-M23</strain>
    </source>
</reference>
<dbReference type="InterPro" id="IPR028082">
    <property type="entry name" value="Peripla_BP_I"/>
</dbReference>
<proteinExistence type="inferred from homology"/>
<organism evidence="5 6">
    <name type="scientific">Pseudoalteromonas caenipelagi</name>
    <dbReference type="NCBI Taxonomy" id="2726988"/>
    <lineage>
        <taxon>Bacteria</taxon>
        <taxon>Pseudomonadati</taxon>
        <taxon>Pseudomonadota</taxon>
        <taxon>Gammaproteobacteria</taxon>
        <taxon>Alteromonadales</taxon>
        <taxon>Pseudoalteromonadaceae</taxon>
        <taxon>Pseudoalteromonas</taxon>
    </lineage>
</organism>
<keyword evidence="3" id="KW-0732">Signal</keyword>
<sequence length="326" mass="36520">MKYTKLLILVLTCVACHVQAQLKIAVIGKTKNDSFYQQSFHGCQAFAKQHDDLSCIYDGADDYQDVRTQVLIVKELVDKGIDGLMISTTDSAYLVEGALQAAKQKGIPVVTFDSDLLPQHRAYRLAYVGTNNFDFGKALAEVAKKYKKDAIQSICIQSGHRTTPNLNERIRGIRYALSGGKSDKLTSTSGWQEHIRCPLYTMGRRDDALSQLLNVIKQPKPPIFVAVAGFAQFSPRYIEMLMPFKAKIADQTVTIISADTENIQLQALSQGLSTQNIGQKPYAMGQLSAQLLYEYITQKQLPEKQNYFLDYHYCKADNVQSCTQNH</sequence>
<feature type="domain" description="Periplasmic binding protein" evidence="4">
    <location>
        <begin position="24"/>
        <end position="299"/>
    </location>
</feature>
<dbReference type="GO" id="GO:0030246">
    <property type="term" value="F:carbohydrate binding"/>
    <property type="evidence" value="ECO:0007669"/>
    <property type="project" value="TreeGrafter"/>
</dbReference>
<accession>A0A849VHA5</accession>
<dbReference type="PANTHER" id="PTHR30036:SF7">
    <property type="entry name" value="ABC TRANSPORTER PERIPLASMIC-BINDING PROTEIN YPHF"/>
    <property type="match status" value="1"/>
</dbReference>
<feature type="signal peptide" evidence="3">
    <location>
        <begin position="1"/>
        <end position="20"/>
    </location>
</feature>
<keyword evidence="6" id="KW-1185">Reference proteome</keyword>
<comment type="similarity">
    <text evidence="2">Belongs to the bacterial solute-binding protein 2 family.</text>
</comment>
<dbReference type="GO" id="GO:0055085">
    <property type="term" value="P:transmembrane transport"/>
    <property type="evidence" value="ECO:0007669"/>
    <property type="project" value="UniProtKB-ARBA"/>
</dbReference>
<evidence type="ECO:0000256" key="3">
    <source>
        <dbReference type="SAM" id="SignalP"/>
    </source>
</evidence>
<dbReference type="GO" id="GO:0030288">
    <property type="term" value="C:outer membrane-bounded periplasmic space"/>
    <property type="evidence" value="ECO:0007669"/>
    <property type="project" value="TreeGrafter"/>
</dbReference>
<evidence type="ECO:0000256" key="1">
    <source>
        <dbReference type="ARBA" id="ARBA00004418"/>
    </source>
</evidence>
<evidence type="ECO:0000259" key="4">
    <source>
        <dbReference type="Pfam" id="PF13407"/>
    </source>
</evidence>